<gene>
    <name evidence="2" type="ORF">ACJMK2_024244</name>
</gene>
<protein>
    <recommendedName>
        <fullName evidence="1">Myb/SANT-like DNA-binding domain-containing protein</fullName>
    </recommendedName>
</protein>
<dbReference type="AlphaFoldDB" id="A0ABD3T6T5"/>
<dbReference type="PANTHER" id="PTHR23098">
    <property type="entry name" value="AGAP001331-PA-RELATED"/>
    <property type="match status" value="1"/>
</dbReference>
<dbReference type="InterPro" id="IPR028002">
    <property type="entry name" value="Myb_DNA-bind_5"/>
</dbReference>
<accession>A0ABD3T6T5</accession>
<feature type="domain" description="Myb/SANT-like DNA-binding" evidence="1">
    <location>
        <begin position="9"/>
        <end position="89"/>
    </location>
</feature>
<dbReference type="PANTHER" id="PTHR23098:SF16">
    <property type="entry name" value="REGULATORY PROTEIN ZESTE"/>
    <property type="match status" value="1"/>
</dbReference>
<reference evidence="2 3" key="1">
    <citation type="submission" date="2024-11" db="EMBL/GenBank/DDBJ databases">
        <title>Chromosome-level genome assembly of the freshwater bivalve Anodonta woodiana.</title>
        <authorList>
            <person name="Chen X."/>
        </authorList>
    </citation>
    <scope>NUCLEOTIDE SEQUENCE [LARGE SCALE GENOMIC DNA]</scope>
    <source>
        <strain evidence="2">MN2024</strain>
        <tissue evidence="2">Gills</tissue>
    </source>
</reference>
<keyword evidence="3" id="KW-1185">Reference proteome</keyword>
<dbReference type="EMBL" id="JBJQND010000019">
    <property type="protein sequence ID" value="KAL3832614.1"/>
    <property type="molecule type" value="Genomic_DNA"/>
</dbReference>
<sequence>MEQKENMKRSGNWNEKEKIILVQKVLEKENIIFGKLKGCGGVGGVTHSDKERAWVEVTEAVNAISSEPRTVHQCRKQYDNIKQRAKEKLHEIKMPQTGGGPKPIDPPLSQQILLEQLGGRPQMCGLYACLDTEVENLEEEVEKITYSGNLGYEPLPGPSSQSLSTDSMANKKITSNASTQHFRHKSNKRMKTSYTYADAEEENLKLENKKIELETIKLGKDIVKLDLEIIKLKKENEMIQKLDANLSLKKEILLLKKEILLQQATQVCFMEQ</sequence>
<dbReference type="Proteomes" id="UP001634394">
    <property type="component" value="Unassembled WGS sequence"/>
</dbReference>
<evidence type="ECO:0000313" key="3">
    <source>
        <dbReference type="Proteomes" id="UP001634394"/>
    </source>
</evidence>
<comment type="caution">
    <text evidence="2">The sequence shown here is derived from an EMBL/GenBank/DDBJ whole genome shotgun (WGS) entry which is preliminary data.</text>
</comment>
<evidence type="ECO:0000259" key="1">
    <source>
        <dbReference type="Pfam" id="PF13873"/>
    </source>
</evidence>
<name>A0ABD3T6T5_SINWO</name>
<dbReference type="Pfam" id="PF13873">
    <property type="entry name" value="Myb_DNA-bind_5"/>
    <property type="match status" value="1"/>
</dbReference>
<evidence type="ECO:0000313" key="2">
    <source>
        <dbReference type="EMBL" id="KAL3832614.1"/>
    </source>
</evidence>
<organism evidence="2 3">
    <name type="scientific">Sinanodonta woodiana</name>
    <name type="common">Chinese pond mussel</name>
    <name type="synonym">Anodonta woodiana</name>
    <dbReference type="NCBI Taxonomy" id="1069815"/>
    <lineage>
        <taxon>Eukaryota</taxon>
        <taxon>Metazoa</taxon>
        <taxon>Spiralia</taxon>
        <taxon>Lophotrochozoa</taxon>
        <taxon>Mollusca</taxon>
        <taxon>Bivalvia</taxon>
        <taxon>Autobranchia</taxon>
        <taxon>Heteroconchia</taxon>
        <taxon>Palaeoheterodonta</taxon>
        <taxon>Unionida</taxon>
        <taxon>Unionoidea</taxon>
        <taxon>Unionidae</taxon>
        <taxon>Unioninae</taxon>
        <taxon>Sinanodonta</taxon>
    </lineage>
</organism>
<proteinExistence type="predicted"/>